<evidence type="ECO:0000313" key="10">
    <source>
        <dbReference type="Proteomes" id="UP000028411"/>
    </source>
</evidence>
<evidence type="ECO:0000259" key="8">
    <source>
        <dbReference type="SMART" id="SM00861"/>
    </source>
</evidence>
<dbReference type="PANTHER" id="PTHR43257">
    <property type="entry name" value="PYRUVATE DEHYDROGENASE E1 COMPONENT BETA SUBUNIT"/>
    <property type="match status" value="1"/>
</dbReference>
<keyword evidence="5 9" id="KW-0560">Oxidoreductase</keyword>
<dbReference type="InterPro" id="IPR001017">
    <property type="entry name" value="DH_E1"/>
</dbReference>
<dbReference type="Pfam" id="PF02779">
    <property type="entry name" value="Transket_pyr"/>
    <property type="match status" value="1"/>
</dbReference>
<dbReference type="Gene3D" id="3.40.50.920">
    <property type="match status" value="1"/>
</dbReference>
<dbReference type="OrthoDB" id="9780894at2"/>
<evidence type="ECO:0000256" key="4">
    <source>
        <dbReference type="ARBA" id="ARBA00013321"/>
    </source>
</evidence>
<protein>
    <recommendedName>
        <fullName evidence="4">2-oxoglutarate dehydrogenase E1 component</fullName>
    </recommendedName>
    <alternativeName>
        <fullName evidence="7">Alpha-ketoglutarate dehydrogenase</fullName>
    </alternativeName>
</protein>
<dbReference type="PANTHER" id="PTHR43257:SF2">
    <property type="entry name" value="PYRUVATE DEHYDROGENASE E1 COMPONENT SUBUNIT BETA"/>
    <property type="match status" value="1"/>
</dbReference>
<dbReference type="SUPFAM" id="SSF52922">
    <property type="entry name" value="TK C-terminal domain-like"/>
    <property type="match status" value="1"/>
</dbReference>
<dbReference type="InterPro" id="IPR005475">
    <property type="entry name" value="Transketolase-like_Pyr-bd"/>
</dbReference>
<evidence type="ECO:0000256" key="6">
    <source>
        <dbReference type="ARBA" id="ARBA00023052"/>
    </source>
</evidence>
<dbReference type="EMBL" id="JFHR01000045">
    <property type="protein sequence ID" value="KEQ52325.1"/>
    <property type="molecule type" value="Genomic_DNA"/>
</dbReference>
<accession>A0A081RAV2</accession>
<dbReference type="AlphaFoldDB" id="A0A081RAV2"/>
<dbReference type="Pfam" id="PF02780">
    <property type="entry name" value="Transketolase_C"/>
    <property type="match status" value="1"/>
</dbReference>
<dbReference type="Gene3D" id="3.40.50.970">
    <property type="match status" value="2"/>
</dbReference>
<dbReference type="eggNOG" id="COG1071">
    <property type="taxonomic scope" value="Bacteria"/>
</dbReference>
<dbReference type="CDD" id="cd02000">
    <property type="entry name" value="TPP_E1_PDC_ADC_BCADC"/>
    <property type="match status" value="1"/>
</dbReference>
<comment type="function">
    <text evidence="2">E1 component of the 2-oxoglutarate dehydrogenase (OGDH) complex which catalyzes the decarboxylation of 2-oxoglutarate, the first step in the conversion of 2-oxoglutarate to succinyl-CoA and CO(2).</text>
</comment>
<dbReference type="InterPro" id="IPR009014">
    <property type="entry name" value="Transketo_C/PFOR_II"/>
</dbReference>
<comment type="caution">
    <text evidence="9">The sequence shown here is derived from an EMBL/GenBank/DDBJ whole genome shotgun (WGS) entry which is preliminary data.</text>
</comment>
<dbReference type="PATRIC" id="fig|46429.4.peg.3377"/>
<dbReference type="GO" id="GO:0016624">
    <property type="term" value="F:oxidoreductase activity, acting on the aldehyde or oxo group of donors, disulfide as acceptor"/>
    <property type="evidence" value="ECO:0007669"/>
    <property type="project" value="InterPro"/>
</dbReference>
<dbReference type="InterPro" id="IPR033248">
    <property type="entry name" value="Transketolase_C"/>
</dbReference>
<dbReference type="Proteomes" id="UP000028411">
    <property type="component" value="Unassembled WGS sequence"/>
</dbReference>
<evidence type="ECO:0000256" key="2">
    <source>
        <dbReference type="ARBA" id="ARBA00003906"/>
    </source>
</evidence>
<evidence type="ECO:0000256" key="5">
    <source>
        <dbReference type="ARBA" id="ARBA00023002"/>
    </source>
</evidence>
<evidence type="ECO:0000313" key="9">
    <source>
        <dbReference type="EMBL" id="KEQ52325.1"/>
    </source>
</evidence>
<dbReference type="CDD" id="cd07036">
    <property type="entry name" value="TPP_PYR_E1-PDHc-beta_like"/>
    <property type="match status" value="1"/>
</dbReference>
<reference evidence="9 10" key="1">
    <citation type="submission" date="2014-02" db="EMBL/GenBank/DDBJ databases">
        <title>Whole genome sequence of Sphingobium chlorophenolicum NBRC 16172.</title>
        <authorList>
            <person name="Gan H.M."/>
            <person name="Gan H.Y."/>
            <person name="Chew T.H."/>
            <person name="Savka M.A."/>
        </authorList>
    </citation>
    <scope>NUCLEOTIDE SEQUENCE [LARGE SCALE GENOMIC DNA]</scope>
    <source>
        <strain evidence="9 10">NBRC 16172</strain>
    </source>
</reference>
<dbReference type="SUPFAM" id="SSF52518">
    <property type="entry name" value="Thiamin diphosphate-binding fold (THDP-binding)"/>
    <property type="match status" value="2"/>
</dbReference>
<evidence type="ECO:0000256" key="3">
    <source>
        <dbReference type="ARBA" id="ARBA00011301"/>
    </source>
</evidence>
<organism evidence="9 10">
    <name type="scientific">Sphingobium chlorophenolicum</name>
    <dbReference type="NCBI Taxonomy" id="46429"/>
    <lineage>
        <taxon>Bacteria</taxon>
        <taxon>Pseudomonadati</taxon>
        <taxon>Pseudomonadota</taxon>
        <taxon>Alphaproteobacteria</taxon>
        <taxon>Sphingomonadales</taxon>
        <taxon>Sphingomonadaceae</taxon>
        <taxon>Sphingobium</taxon>
    </lineage>
</organism>
<keyword evidence="9" id="KW-0670">Pyruvate</keyword>
<dbReference type="Pfam" id="PF00676">
    <property type="entry name" value="E1_dh"/>
    <property type="match status" value="1"/>
</dbReference>
<comment type="cofactor">
    <cofactor evidence="1">
        <name>thiamine diphosphate</name>
        <dbReference type="ChEBI" id="CHEBI:58937"/>
    </cofactor>
</comment>
<feature type="domain" description="Transketolase-like pyrimidine-binding" evidence="8">
    <location>
        <begin position="344"/>
        <end position="519"/>
    </location>
</feature>
<dbReference type="eggNOG" id="COG0022">
    <property type="taxonomic scope" value="Bacteria"/>
</dbReference>
<name>A0A081RAV2_SPHCR</name>
<sequence>MTATNASAILSDANYARHSLAQIAFIRAFEAKALALTQTKPPSVLGSMHFCAGQEAVPLGAVAGLRDDDQIVCTYRGHGWAIASGLDPRAVFAEICQKAEGINGGRAGSALMMAPDTRFIGENSIVGAGTTIACGVAMANLHKGNGRVVVVTIGDGALNQGAVSEAFALAAARKLPVIFVVENNGWSEMTSTDDMFLAKRLAQRTAGYGIPSATIDGTDPIVVRDSFAIAAERARKGDGPALLECRVPRLWGHYNRDMEHYRSKDDRRKAEQIDPFITLSQRMIDAGLMTEREVEALREEEERKVERIADAVMASPDPVPTGLLDHVIAAPVDMNPRVIGTKEMSFIEAVNAALRAELDRDETVIVYGEDVGKGGGIFAASRNLQREYGAHRVFDTPIAENAILGSAVGAAMSGLKPIVEIMWADFLFVALDQLVNQASNIRYITGGKSGAPMVVRTQQGATPGSCAQHSQSIEAMLAHVPGLKVALASSATDAYALLRAASADPDPVIVIEARGLYQVRSTVELTEGAEPVGKARLRRPGKDVAIISWGTMVDPAEAAAEALAEEGIDAAVLDLRWLNPIDEEALTQAVREAGGRVLIVHEAVRTGGFAGEIGFRIQELLGERIDLSVRRLATMDTRIPASPVLQAAVIPNARSIADAARVLAGKRMIAA</sequence>
<evidence type="ECO:0000256" key="7">
    <source>
        <dbReference type="ARBA" id="ARBA00030680"/>
    </source>
</evidence>
<proteinExistence type="predicted"/>
<dbReference type="InterPro" id="IPR029061">
    <property type="entry name" value="THDP-binding"/>
</dbReference>
<comment type="subunit">
    <text evidence="3">Homodimer. Part of the 2-oxoglutarate dehydrogenase (OGDH) complex composed of E1 (2-oxoglutarate dehydrogenase), E2 (dihydrolipoamide succinyltransferase) and E3 (dihydrolipoamide dehydrogenase); the complex contains multiple copies of the three enzymatic components (E1, E2 and E3).</text>
</comment>
<dbReference type="SMART" id="SM00861">
    <property type="entry name" value="Transket_pyr"/>
    <property type="match status" value="1"/>
</dbReference>
<dbReference type="FunFam" id="3.40.50.970:FF:000001">
    <property type="entry name" value="Pyruvate dehydrogenase E1 beta subunit"/>
    <property type="match status" value="1"/>
</dbReference>
<gene>
    <name evidence="9" type="ORF">BV95_03392</name>
</gene>
<evidence type="ECO:0000256" key="1">
    <source>
        <dbReference type="ARBA" id="ARBA00001964"/>
    </source>
</evidence>
<keyword evidence="6" id="KW-0786">Thiamine pyrophosphate</keyword>